<evidence type="ECO:0000313" key="2">
    <source>
        <dbReference type="Proteomes" id="UP000001396"/>
    </source>
</evidence>
<keyword evidence="2" id="KW-1185">Reference proteome</keyword>
<organism evidence="1 2">
    <name type="scientific">Heterostelium pallidum (strain ATCC 26659 / Pp 5 / PN500)</name>
    <name type="common">Cellular slime mold</name>
    <name type="synonym">Polysphondylium pallidum</name>
    <dbReference type="NCBI Taxonomy" id="670386"/>
    <lineage>
        <taxon>Eukaryota</taxon>
        <taxon>Amoebozoa</taxon>
        <taxon>Evosea</taxon>
        <taxon>Eumycetozoa</taxon>
        <taxon>Dictyostelia</taxon>
        <taxon>Acytosteliales</taxon>
        <taxon>Acytosteliaceae</taxon>
        <taxon>Heterostelium</taxon>
    </lineage>
</organism>
<protein>
    <submittedName>
        <fullName evidence="1">Uncharacterized protein</fullName>
    </submittedName>
</protein>
<comment type="caution">
    <text evidence="1">The sequence shown here is derived from an EMBL/GenBank/DDBJ whole genome shotgun (WGS) entry which is preliminary data.</text>
</comment>
<dbReference type="InParanoid" id="D3AVX2"/>
<name>D3AVX2_HETP5</name>
<reference evidence="1 2" key="1">
    <citation type="journal article" date="2011" name="Genome Res.">
        <title>Phylogeny-wide analysis of social amoeba genomes highlights ancient origins for complex intercellular communication.</title>
        <authorList>
            <person name="Heidel A.J."/>
            <person name="Lawal H.M."/>
            <person name="Felder M."/>
            <person name="Schilde C."/>
            <person name="Helps N.R."/>
            <person name="Tunggal B."/>
            <person name="Rivero F."/>
            <person name="John U."/>
            <person name="Schleicher M."/>
            <person name="Eichinger L."/>
            <person name="Platzer M."/>
            <person name="Noegel A.A."/>
            <person name="Schaap P."/>
            <person name="Gloeckner G."/>
        </authorList>
    </citation>
    <scope>NUCLEOTIDE SEQUENCE [LARGE SCALE GENOMIC DNA]</scope>
    <source>
        <strain evidence="2">ATCC 26659 / Pp 5 / PN500</strain>
    </source>
</reference>
<gene>
    <name evidence="1" type="ORF">PPL_00238</name>
</gene>
<evidence type="ECO:0000313" key="1">
    <source>
        <dbReference type="EMBL" id="EFA86445.1"/>
    </source>
</evidence>
<dbReference type="EMBL" id="ADBJ01000002">
    <property type="protein sequence ID" value="EFA86445.1"/>
    <property type="molecule type" value="Genomic_DNA"/>
</dbReference>
<proteinExistence type="predicted"/>
<dbReference type="GeneID" id="31355772"/>
<accession>D3AVX2</accession>
<sequence>MNNTVISHYFHPDNLNNYELFQSNNKYPRLFTVITFFIKQKKCYRKRTTIILMYSVGFEPTLPKKSVP</sequence>
<dbReference type="RefSeq" id="XP_020438550.1">
    <property type="nucleotide sequence ID" value="XM_020571276.1"/>
</dbReference>
<dbReference type="AlphaFoldDB" id="D3AVX2"/>
<dbReference type="Proteomes" id="UP000001396">
    <property type="component" value="Unassembled WGS sequence"/>
</dbReference>